<dbReference type="GO" id="GO:0016020">
    <property type="term" value="C:membrane"/>
    <property type="evidence" value="ECO:0007669"/>
    <property type="project" value="UniProtKB-SubCell"/>
</dbReference>
<sequence>MGDHIDSVYGRVSWICSQRISQVVGLAIPCLFCTRIENEHFYYNDSICNNHKKNVSCLAFCHAHKKLSDMRNLCENCLLSFATKKEADCHNCKSLLGILQKDIELFLDEEHQDHLSLPSVTKDVLKSNDNRCACCGEPLKVKSYDPKWKSCYLSPFNPAPSPRAPVNRNFDFSPHIKCSSFKLNPNLKESDSEEYKSKTMAVSTVGGHVKAGSLPLLIDAEEPKTPKFFGGQVRMNRKSLMSLYMELDEERSLSAEAANNAMAMITRLQTEKAAVQMEALQYQRMMNEQAQFDQEALQEMYNMMVKTEEELQGLQAELEAYRQKYGFLKDFNFQKQSIKTGDRNSVTKLLSYSFNGRTECGTPTFLRNQPPKLQNLEQNDSDMEEEETGNGSNIFTIESGDEDTDLSDEEGSNR</sequence>
<reference evidence="8" key="1">
    <citation type="submission" date="2019-09" db="EMBL/GenBank/DDBJ databases">
        <title>Draft genome information of white flower Hibiscus syriacus.</title>
        <authorList>
            <person name="Kim Y.-M."/>
        </authorList>
    </citation>
    <scope>NUCLEOTIDE SEQUENCE [LARGE SCALE GENOMIC DNA]</scope>
    <source>
        <strain evidence="8">YM2019G1</strain>
    </source>
</reference>
<protein>
    <recommendedName>
        <fullName evidence="7">GTD-binding domain-containing protein</fullName>
    </recommendedName>
</protein>
<keyword evidence="9" id="KW-1185">Reference proteome</keyword>
<evidence type="ECO:0000256" key="3">
    <source>
        <dbReference type="ARBA" id="ARBA00022989"/>
    </source>
</evidence>
<dbReference type="InterPro" id="IPR007656">
    <property type="entry name" value="GTD-bd"/>
</dbReference>
<comment type="caution">
    <text evidence="8">The sequence shown here is derived from an EMBL/GenBank/DDBJ whole genome shotgun (WGS) entry which is preliminary data.</text>
</comment>
<keyword evidence="5" id="KW-0175">Coiled coil</keyword>
<dbReference type="PANTHER" id="PTHR31448">
    <property type="entry name" value="MYOSIN-BINDING PROTEIN 2"/>
    <property type="match status" value="1"/>
</dbReference>
<dbReference type="EMBL" id="VEPZ02000964">
    <property type="protein sequence ID" value="KAE8707393.1"/>
    <property type="molecule type" value="Genomic_DNA"/>
</dbReference>
<dbReference type="AlphaFoldDB" id="A0A6A3AUJ4"/>
<evidence type="ECO:0000313" key="9">
    <source>
        <dbReference type="Proteomes" id="UP000436088"/>
    </source>
</evidence>
<feature type="domain" description="GTD-binding" evidence="7">
    <location>
        <begin position="224"/>
        <end position="322"/>
    </location>
</feature>
<feature type="compositionally biased region" description="Acidic residues" evidence="6">
    <location>
        <begin position="399"/>
        <end position="414"/>
    </location>
</feature>
<keyword evidence="4" id="KW-0472">Membrane</keyword>
<proteinExistence type="predicted"/>
<evidence type="ECO:0000256" key="1">
    <source>
        <dbReference type="ARBA" id="ARBA00004167"/>
    </source>
</evidence>
<name>A0A6A3AUJ4_HIBSY</name>
<evidence type="ECO:0000256" key="2">
    <source>
        <dbReference type="ARBA" id="ARBA00022692"/>
    </source>
</evidence>
<evidence type="ECO:0000256" key="5">
    <source>
        <dbReference type="SAM" id="Coils"/>
    </source>
</evidence>
<accession>A0A6A3AUJ4</accession>
<keyword evidence="2" id="KW-0812">Transmembrane</keyword>
<evidence type="ECO:0000256" key="4">
    <source>
        <dbReference type="ARBA" id="ARBA00023136"/>
    </source>
</evidence>
<feature type="coiled-coil region" evidence="5">
    <location>
        <begin position="297"/>
        <end position="324"/>
    </location>
</feature>
<feature type="compositionally biased region" description="Polar residues" evidence="6">
    <location>
        <begin position="365"/>
        <end position="378"/>
    </location>
</feature>
<dbReference type="Proteomes" id="UP000436088">
    <property type="component" value="Unassembled WGS sequence"/>
</dbReference>
<comment type="subcellular location">
    <subcellularLocation>
        <location evidence="1">Membrane</location>
        <topology evidence="1">Single-pass membrane protein</topology>
    </subcellularLocation>
</comment>
<dbReference type="InterPro" id="IPR039306">
    <property type="entry name" value="MYOB"/>
</dbReference>
<gene>
    <name evidence="8" type="ORF">F3Y22_tig00110384pilonHSYRG00734</name>
</gene>
<dbReference type="Pfam" id="PF04576">
    <property type="entry name" value="Zein-binding"/>
    <property type="match status" value="1"/>
</dbReference>
<dbReference type="PROSITE" id="PS51775">
    <property type="entry name" value="GTD_BINDING"/>
    <property type="match status" value="1"/>
</dbReference>
<dbReference type="PANTHER" id="PTHR31448:SF9">
    <property type="entry name" value="MYOSIN-BINDING PROTEIN 6-RELATED"/>
    <property type="match status" value="1"/>
</dbReference>
<organism evidence="8 9">
    <name type="scientific">Hibiscus syriacus</name>
    <name type="common">Rose of Sharon</name>
    <dbReference type="NCBI Taxonomy" id="106335"/>
    <lineage>
        <taxon>Eukaryota</taxon>
        <taxon>Viridiplantae</taxon>
        <taxon>Streptophyta</taxon>
        <taxon>Embryophyta</taxon>
        <taxon>Tracheophyta</taxon>
        <taxon>Spermatophyta</taxon>
        <taxon>Magnoliopsida</taxon>
        <taxon>eudicotyledons</taxon>
        <taxon>Gunneridae</taxon>
        <taxon>Pentapetalae</taxon>
        <taxon>rosids</taxon>
        <taxon>malvids</taxon>
        <taxon>Malvales</taxon>
        <taxon>Malvaceae</taxon>
        <taxon>Malvoideae</taxon>
        <taxon>Hibiscus</taxon>
    </lineage>
</organism>
<dbReference type="GO" id="GO:0080115">
    <property type="term" value="F:myosin XI tail binding"/>
    <property type="evidence" value="ECO:0007669"/>
    <property type="project" value="UniProtKB-ARBA"/>
</dbReference>
<evidence type="ECO:0000313" key="8">
    <source>
        <dbReference type="EMBL" id="KAE8707393.1"/>
    </source>
</evidence>
<keyword evidence="3" id="KW-1133">Transmembrane helix</keyword>
<feature type="compositionally biased region" description="Acidic residues" evidence="6">
    <location>
        <begin position="379"/>
        <end position="388"/>
    </location>
</feature>
<evidence type="ECO:0000256" key="6">
    <source>
        <dbReference type="SAM" id="MobiDB-lite"/>
    </source>
</evidence>
<evidence type="ECO:0000259" key="7">
    <source>
        <dbReference type="PROSITE" id="PS51775"/>
    </source>
</evidence>
<feature type="region of interest" description="Disordered" evidence="6">
    <location>
        <begin position="361"/>
        <end position="414"/>
    </location>
</feature>